<protein>
    <submittedName>
        <fullName evidence="1">Uncharacterized protein</fullName>
    </submittedName>
</protein>
<keyword evidence="2" id="KW-1185">Reference proteome</keyword>
<organism evidence="1 2">
    <name type="scientific">Sinanodonta woodiana</name>
    <name type="common">Chinese pond mussel</name>
    <name type="synonym">Anodonta woodiana</name>
    <dbReference type="NCBI Taxonomy" id="1069815"/>
    <lineage>
        <taxon>Eukaryota</taxon>
        <taxon>Metazoa</taxon>
        <taxon>Spiralia</taxon>
        <taxon>Lophotrochozoa</taxon>
        <taxon>Mollusca</taxon>
        <taxon>Bivalvia</taxon>
        <taxon>Autobranchia</taxon>
        <taxon>Heteroconchia</taxon>
        <taxon>Palaeoheterodonta</taxon>
        <taxon>Unionida</taxon>
        <taxon>Unionoidea</taxon>
        <taxon>Unionidae</taxon>
        <taxon>Unioninae</taxon>
        <taxon>Sinanodonta</taxon>
    </lineage>
</organism>
<comment type="caution">
    <text evidence="1">The sequence shown here is derived from an EMBL/GenBank/DDBJ whole genome shotgun (WGS) entry which is preliminary data.</text>
</comment>
<evidence type="ECO:0000313" key="1">
    <source>
        <dbReference type="EMBL" id="KAL3856388.1"/>
    </source>
</evidence>
<dbReference type="EMBL" id="JBJQND010000013">
    <property type="protein sequence ID" value="KAL3856388.1"/>
    <property type="molecule type" value="Genomic_DNA"/>
</dbReference>
<accession>A0ABD3V6E7</accession>
<gene>
    <name evidence="1" type="ORF">ACJMK2_011155</name>
</gene>
<dbReference type="Proteomes" id="UP001634394">
    <property type="component" value="Unassembled WGS sequence"/>
</dbReference>
<reference evidence="1 2" key="1">
    <citation type="submission" date="2024-11" db="EMBL/GenBank/DDBJ databases">
        <title>Chromosome-level genome assembly of the freshwater bivalve Anodonta woodiana.</title>
        <authorList>
            <person name="Chen X."/>
        </authorList>
    </citation>
    <scope>NUCLEOTIDE SEQUENCE [LARGE SCALE GENOMIC DNA]</scope>
    <source>
        <strain evidence="1">MN2024</strain>
        <tissue evidence="1">Gills</tissue>
    </source>
</reference>
<evidence type="ECO:0000313" key="2">
    <source>
        <dbReference type="Proteomes" id="UP001634394"/>
    </source>
</evidence>
<sequence>MEHLEVNIRGSPAELSDYINRELLNIQVMRKTQLHHLYNRCLNHWYLNAITCLIQMTAFQWSNLVQLDFDQKDLFVVTHLFIFWLKYSHHATHLRKVSA</sequence>
<name>A0ABD3V6E7_SINWO</name>
<proteinExistence type="predicted"/>
<dbReference type="AlphaFoldDB" id="A0ABD3V6E7"/>